<name>A0AAW9R768_9GAMM</name>
<gene>
    <name evidence="3" type="ORF">V3330_11460</name>
</gene>
<protein>
    <submittedName>
        <fullName evidence="3">Uncharacterized protein</fullName>
    </submittedName>
</protein>
<accession>A0AAW9R768</accession>
<keyword evidence="2" id="KW-1133">Transmembrane helix</keyword>
<keyword evidence="4" id="KW-1185">Reference proteome</keyword>
<proteinExistence type="predicted"/>
<feature type="transmembrane region" description="Helical" evidence="2">
    <location>
        <begin position="39"/>
        <end position="56"/>
    </location>
</feature>
<dbReference type="AlphaFoldDB" id="A0AAW9R768"/>
<sequence length="184" mass="19935">MNDIRDPFRLASLPQPEPPGDAWPAVAAALRQRQRRRRLYRAAAGMVLAAGLTAWLQTDFPGLPNPGDPPRSAAADSAAATPAESTAQATASSASPERTLAALMSLSQQLEARLRRLRTDTGPMPSGALVYQIELEDLVAQVDDALSRQPDSPTLWSQRVNLLLDLNQLYWQSLRPETGQVASL</sequence>
<dbReference type="EMBL" id="JAZHOG010000007">
    <property type="protein sequence ID" value="MEJ8568244.1"/>
    <property type="molecule type" value="Genomic_DNA"/>
</dbReference>
<dbReference type="Proteomes" id="UP001359886">
    <property type="component" value="Unassembled WGS sequence"/>
</dbReference>
<evidence type="ECO:0000313" key="4">
    <source>
        <dbReference type="Proteomes" id="UP001359886"/>
    </source>
</evidence>
<evidence type="ECO:0000256" key="2">
    <source>
        <dbReference type="SAM" id="Phobius"/>
    </source>
</evidence>
<comment type="caution">
    <text evidence="3">The sequence shown here is derived from an EMBL/GenBank/DDBJ whole genome shotgun (WGS) entry which is preliminary data.</text>
</comment>
<reference evidence="3 4" key="1">
    <citation type="submission" date="2024-02" db="EMBL/GenBank/DDBJ databases">
        <title>A novel Wenzhouxiangellaceae bacterium, isolated from coastal sediments.</title>
        <authorList>
            <person name="Du Z.-J."/>
            <person name="Ye Y.-Q."/>
            <person name="Zhang X.-Y."/>
        </authorList>
    </citation>
    <scope>NUCLEOTIDE SEQUENCE [LARGE SCALE GENOMIC DNA]</scope>
    <source>
        <strain evidence="3 4">CH-27</strain>
    </source>
</reference>
<organism evidence="3 4">
    <name type="scientific">Elongatibacter sediminis</name>
    <dbReference type="NCBI Taxonomy" id="3119006"/>
    <lineage>
        <taxon>Bacteria</taxon>
        <taxon>Pseudomonadati</taxon>
        <taxon>Pseudomonadota</taxon>
        <taxon>Gammaproteobacteria</taxon>
        <taxon>Chromatiales</taxon>
        <taxon>Wenzhouxiangellaceae</taxon>
        <taxon>Elongatibacter</taxon>
    </lineage>
</organism>
<feature type="region of interest" description="Disordered" evidence="1">
    <location>
        <begin position="1"/>
        <end position="22"/>
    </location>
</feature>
<feature type="region of interest" description="Disordered" evidence="1">
    <location>
        <begin position="61"/>
        <end position="96"/>
    </location>
</feature>
<dbReference type="RefSeq" id="WP_354695565.1">
    <property type="nucleotide sequence ID" value="NZ_JAZHOG010000007.1"/>
</dbReference>
<feature type="compositionally biased region" description="Low complexity" evidence="1">
    <location>
        <begin position="72"/>
        <end position="95"/>
    </location>
</feature>
<evidence type="ECO:0000313" key="3">
    <source>
        <dbReference type="EMBL" id="MEJ8568244.1"/>
    </source>
</evidence>
<keyword evidence="2" id="KW-0812">Transmembrane</keyword>
<evidence type="ECO:0000256" key="1">
    <source>
        <dbReference type="SAM" id="MobiDB-lite"/>
    </source>
</evidence>
<keyword evidence="2" id="KW-0472">Membrane</keyword>